<evidence type="ECO:0000256" key="5">
    <source>
        <dbReference type="SAM" id="Phobius"/>
    </source>
</evidence>
<dbReference type="PANTHER" id="PTHR24173">
    <property type="entry name" value="ANKYRIN REPEAT CONTAINING"/>
    <property type="match status" value="1"/>
</dbReference>
<feature type="repeat" description="ANK" evidence="3">
    <location>
        <begin position="421"/>
        <end position="453"/>
    </location>
</feature>
<name>A0ABP0DWH0_9PEZI</name>
<comment type="caution">
    <text evidence="6">The sequence shown here is derived from an EMBL/GenBank/DDBJ whole genome shotgun (WGS) entry which is preliminary data.</text>
</comment>
<evidence type="ECO:0008006" key="8">
    <source>
        <dbReference type="Google" id="ProtNLM"/>
    </source>
</evidence>
<keyword evidence="5" id="KW-0472">Membrane</keyword>
<keyword evidence="5" id="KW-0812">Transmembrane</keyword>
<evidence type="ECO:0000256" key="3">
    <source>
        <dbReference type="PROSITE-ProRule" id="PRU00023"/>
    </source>
</evidence>
<feature type="repeat" description="ANK" evidence="3">
    <location>
        <begin position="114"/>
        <end position="146"/>
    </location>
</feature>
<dbReference type="Gene3D" id="1.25.40.20">
    <property type="entry name" value="Ankyrin repeat-containing domain"/>
    <property type="match status" value="6"/>
</dbReference>
<dbReference type="Proteomes" id="UP001642502">
    <property type="component" value="Unassembled WGS sequence"/>
</dbReference>
<keyword evidence="7" id="KW-1185">Reference proteome</keyword>
<feature type="repeat" description="ANK" evidence="3">
    <location>
        <begin position="355"/>
        <end position="387"/>
    </location>
</feature>
<keyword evidence="5" id="KW-1133">Transmembrane helix</keyword>
<dbReference type="Pfam" id="PF13637">
    <property type="entry name" value="Ank_4"/>
    <property type="match status" value="1"/>
</dbReference>
<feature type="region of interest" description="Disordered" evidence="4">
    <location>
        <begin position="1249"/>
        <end position="1321"/>
    </location>
</feature>
<dbReference type="Gene3D" id="1.20.58.340">
    <property type="entry name" value="Magnesium transport protein CorA, transmembrane region"/>
    <property type="match status" value="1"/>
</dbReference>
<dbReference type="InterPro" id="IPR036770">
    <property type="entry name" value="Ankyrin_rpt-contain_sf"/>
</dbReference>
<dbReference type="Pfam" id="PF00023">
    <property type="entry name" value="Ank"/>
    <property type="match status" value="2"/>
</dbReference>
<dbReference type="PROSITE" id="PS50297">
    <property type="entry name" value="ANK_REP_REGION"/>
    <property type="match status" value="11"/>
</dbReference>
<feature type="repeat" description="ANK" evidence="3">
    <location>
        <begin position="223"/>
        <end position="255"/>
    </location>
</feature>
<proteinExistence type="predicted"/>
<feature type="repeat" description="ANK" evidence="3">
    <location>
        <begin position="256"/>
        <end position="288"/>
    </location>
</feature>
<evidence type="ECO:0000313" key="6">
    <source>
        <dbReference type="EMBL" id="CAK7272634.1"/>
    </source>
</evidence>
<sequence length="1340" mass="146670">MPSLASSALESRHLRLIAASAQADKACVREILAEAPAWITPSDHDALRQSLQEVAGSGNLALTRLLLEKKAEIEPKHENEVPALYRAAEAGHHAVVKELLLKYANQNEVVPSRLGQTALFAACFGGHDQIVCLLLDHGADVEIRDEQGCTVLLYLASEKDGGKWTMDTLRLLLGHGYANIEARDTNGLTPLLWAVTNGNLRLAEALLDGSLLAASDTSAAKNRGQTALHIATEANDEAMVCLLLRYEADPNVVCYGGWTPLHQPAQNGHKAVVSLLLRYKADPNVTSDGVSTPLHSAAEYGHEAVVSLLLDAGADVNAILCDGTTALHLAAEANDEAVVRLLLEYKADPNAIRNDRWTPLHCAAHNGDEAVVSLLLDSGANVNAMQLDGVTALHLAAHRGSVAVVKLLLKYKADPNAFSHGESTPLHNAAPNGHEAVVSLLLDAGANVDTKLYNGMTALYLAAGYGSEAVVKLLLRYKADPNAASDGGWTPLHNAVQNGHVAVVSLLLSAGADVNAKLYNGLTALHLAAIHGHKALVELLLARDDTKLDLKDSFDRTPMLCAAEKYHYDIMQLLSPVHAARRLSPAARAACKKFMATVVDFGDFLDGKQQQMYERSVYEVLYGRNISTRIKNIESEPDFRWIHLPANNIAWAETLLSKWFIEGGHRDIEPFKALGKCFDQEHRGSLTHAHYMRTYCHRIPSVLSHGPGVNVAGDKQSPLPLSKDSVDSSADATADTALNRASGSIVLFMPFLHYETDERRERMTHAINSVRGGWEPPDDSHRDIQLTKGYISNTPPLHPRRTLDQFFYHGIDTSIRDTDQVVYRYCERHDLEKKVFMVDQLWMWVLGKDLVITCFPQRWDQPAFDPLNVLDGIIEEIKAKTGPRVQSVFDLAMLITNRCSGMFDRYRLADQDHQFLDMFDSSIGLVTNKEGELFSRFKRASVQSAEWLERQRRSSRGYTGGFASRLASQPLPSLALSDETDYSHEEIPAFLDELLDIGTETSLLAEIKDIRDELNILRVILLSQESMLTELQKNITGELKSVDKAASSCLCASGARAVDDLVSDGGGSTASITASVRADSISAAISSRGSESARLLETHLKDIDRMDRQAESICASLTSLLDLKQKHFNALEARFARDHAMSAARQGQTVMVFTIVTIIFLPMSFISTFFSMQITDWTSNLTLGYVSKYIFGIGLGISIPLIFLAFAVNEISAAAHGVLGAIRHTIWQNSHVNNGSSNDGQQRFENLKRPSSHQLQVDKQRPSSQMHQHQMANPSSWLNSTRTGNGNGLAGTGTTLDAATPSHSAVTDGIVQRPSKVANSPSPLQRWIFNRKRDLEAGTV</sequence>
<keyword evidence="1" id="KW-0677">Repeat</keyword>
<feature type="repeat" description="ANK" evidence="3">
    <location>
        <begin position="322"/>
        <end position="354"/>
    </location>
</feature>
<feature type="region of interest" description="Disordered" evidence="4">
    <location>
        <begin position="709"/>
        <end position="728"/>
    </location>
</feature>
<dbReference type="SMART" id="SM00248">
    <property type="entry name" value="ANK"/>
    <property type="match status" value="16"/>
</dbReference>
<dbReference type="Pfam" id="PF12796">
    <property type="entry name" value="Ank_2"/>
    <property type="match status" value="4"/>
</dbReference>
<feature type="repeat" description="ANK" evidence="3">
    <location>
        <begin position="487"/>
        <end position="519"/>
    </location>
</feature>
<reference evidence="6 7" key="1">
    <citation type="submission" date="2024-01" db="EMBL/GenBank/DDBJ databases">
        <authorList>
            <person name="Allen C."/>
            <person name="Tagirdzhanova G."/>
        </authorList>
    </citation>
    <scope>NUCLEOTIDE SEQUENCE [LARGE SCALE GENOMIC DNA]</scope>
    <source>
        <strain evidence="6 7">CBS 119000</strain>
    </source>
</reference>
<evidence type="ECO:0000256" key="4">
    <source>
        <dbReference type="SAM" id="MobiDB-lite"/>
    </source>
</evidence>
<dbReference type="PANTHER" id="PTHR24173:SF74">
    <property type="entry name" value="ANKYRIN REPEAT DOMAIN-CONTAINING PROTEIN 16"/>
    <property type="match status" value="1"/>
</dbReference>
<feature type="repeat" description="ANK" evidence="3">
    <location>
        <begin position="520"/>
        <end position="541"/>
    </location>
</feature>
<feature type="transmembrane region" description="Helical" evidence="5">
    <location>
        <begin position="1150"/>
        <end position="1170"/>
    </location>
</feature>
<feature type="repeat" description="ANK" evidence="3">
    <location>
        <begin position="388"/>
        <end position="420"/>
    </location>
</feature>
<dbReference type="PROSITE" id="PS50088">
    <property type="entry name" value="ANK_REPEAT"/>
    <property type="match status" value="11"/>
</dbReference>
<dbReference type="EMBL" id="CAWUON010000093">
    <property type="protein sequence ID" value="CAK7272634.1"/>
    <property type="molecule type" value="Genomic_DNA"/>
</dbReference>
<evidence type="ECO:0000313" key="7">
    <source>
        <dbReference type="Proteomes" id="UP001642502"/>
    </source>
</evidence>
<protein>
    <recommendedName>
        <fullName evidence="8">Ankyrin repeat protein</fullName>
    </recommendedName>
</protein>
<evidence type="ECO:0000256" key="1">
    <source>
        <dbReference type="ARBA" id="ARBA00022737"/>
    </source>
</evidence>
<feature type="repeat" description="ANK" evidence="3">
    <location>
        <begin position="454"/>
        <end position="486"/>
    </location>
</feature>
<dbReference type="Pfam" id="PF01544">
    <property type="entry name" value="CorA"/>
    <property type="match status" value="1"/>
</dbReference>
<organism evidence="6 7">
    <name type="scientific">Sporothrix epigloea</name>
    <dbReference type="NCBI Taxonomy" id="1892477"/>
    <lineage>
        <taxon>Eukaryota</taxon>
        <taxon>Fungi</taxon>
        <taxon>Dikarya</taxon>
        <taxon>Ascomycota</taxon>
        <taxon>Pezizomycotina</taxon>
        <taxon>Sordariomycetes</taxon>
        <taxon>Sordariomycetidae</taxon>
        <taxon>Ophiostomatales</taxon>
        <taxon>Ophiostomataceae</taxon>
        <taxon>Sporothrix</taxon>
    </lineage>
</organism>
<gene>
    <name evidence="6" type="ORF">SEPCBS119000_005229</name>
</gene>
<feature type="repeat" description="ANK" evidence="3">
    <location>
        <begin position="289"/>
        <end position="318"/>
    </location>
</feature>
<dbReference type="SUPFAM" id="SSF48403">
    <property type="entry name" value="Ankyrin repeat"/>
    <property type="match status" value="2"/>
</dbReference>
<dbReference type="PRINTS" id="PR01415">
    <property type="entry name" value="ANKYRIN"/>
</dbReference>
<evidence type="ECO:0000256" key="2">
    <source>
        <dbReference type="ARBA" id="ARBA00023043"/>
    </source>
</evidence>
<feature type="compositionally biased region" description="Polar residues" evidence="4">
    <location>
        <begin position="1262"/>
        <end position="1282"/>
    </location>
</feature>
<feature type="transmembrane region" description="Helical" evidence="5">
    <location>
        <begin position="1190"/>
        <end position="1208"/>
    </location>
</feature>
<keyword evidence="2 3" id="KW-0040">ANK repeat</keyword>
<dbReference type="InterPro" id="IPR002110">
    <property type="entry name" value="Ankyrin_rpt"/>
</dbReference>
<accession>A0ABP0DWH0</accession>
<dbReference type="InterPro" id="IPR002523">
    <property type="entry name" value="MgTranspt_CorA/ZnTranspt_ZntB"/>
</dbReference>